<comment type="similarity">
    <text evidence="1 4">Belongs to the alpha-carbonic anhydrase family.</text>
</comment>
<dbReference type="InParanoid" id="A0A6P9CMP4"/>
<keyword evidence="5" id="KW-0812">Transmembrane</keyword>
<evidence type="ECO:0000256" key="2">
    <source>
        <dbReference type="ARBA" id="ARBA00022723"/>
    </source>
</evidence>
<keyword evidence="7" id="KW-1185">Reference proteome</keyword>
<comment type="function">
    <text evidence="4">Reversible hydration of carbon dioxide.</text>
</comment>
<dbReference type="InterPro" id="IPR023561">
    <property type="entry name" value="Carbonic_anhydrase_a-class"/>
</dbReference>
<comment type="cofactor">
    <cofactor evidence="4">
        <name>Zn(2+)</name>
        <dbReference type="ChEBI" id="CHEBI:29105"/>
    </cofactor>
</comment>
<keyword evidence="5" id="KW-0472">Membrane</keyword>
<dbReference type="AlphaFoldDB" id="A0A6P9CMP4"/>
<evidence type="ECO:0000256" key="3">
    <source>
        <dbReference type="ARBA" id="ARBA00022833"/>
    </source>
</evidence>
<organism evidence="7 8">
    <name type="scientific">Pantherophis guttatus</name>
    <name type="common">Corn snake</name>
    <name type="synonym">Elaphe guttata</name>
    <dbReference type="NCBI Taxonomy" id="94885"/>
    <lineage>
        <taxon>Eukaryota</taxon>
        <taxon>Metazoa</taxon>
        <taxon>Chordata</taxon>
        <taxon>Craniata</taxon>
        <taxon>Vertebrata</taxon>
        <taxon>Euteleostomi</taxon>
        <taxon>Lepidosauria</taxon>
        <taxon>Squamata</taxon>
        <taxon>Bifurcata</taxon>
        <taxon>Unidentata</taxon>
        <taxon>Episquamata</taxon>
        <taxon>Toxicofera</taxon>
        <taxon>Serpentes</taxon>
        <taxon>Colubroidea</taxon>
        <taxon>Colubridae</taxon>
        <taxon>Colubrinae</taxon>
        <taxon>Pantherophis</taxon>
    </lineage>
</organism>
<evidence type="ECO:0000259" key="6">
    <source>
        <dbReference type="PROSITE" id="PS51144"/>
    </source>
</evidence>
<feature type="transmembrane region" description="Helical" evidence="5">
    <location>
        <begin position="243"/>
        <end position="262"/>
    </location>
</feature>
<dbReference type="FunCoup" id="A0A6P9CMP4">
    <property type="interactions" value="15"/>
</dbReference>
<evidence type="ECO:0000256" key="1">
    <source>
        <dbReference type="ARBA" id="ARBA00010718"/>
    </source>
</evidence>
<dbReference type="GO" id="GO:0004089">
    <property type="term" value="F:carbonate dehydratase activity"/>
    <property type="evidence" value="ECO:0007669"/>
    <property type="project" value="UniProtKB-UniRule"/>
</dbReference>
<dbReference type="PROSITE" id="PS00162">
    <property type="entry name" value="ALPHA_CA_1"/>
    <property type="match status" value="1"/>
</dbReference>
<dbReference type="SUPFAM" id="SSF51069">
    <property type="entry name" value="Carbonic anhydrase"/>
    <property type="match status" value="1"/>
</dbReference>
<name>A0A6P9CMP4_PANGU</name>
<feature type="domain" description="Alpha-carbonic anhydrase" evidence="6">
    <location>
        <begin position="14"/>
        <end position="270"/>
    </location>
</feature>
<dbReference type="InterPro" id="IPR018338">
    <property type="entry name" value="Carbonic_anhydrase_a-class_CS"/>
</dbReference>
<dbReference type="InterPro" id="IPR001148">
    <property type="entry name" value="CA_dom"/>
</dbReference>
<dbReference type="InterPro" id="IPR036398">
    <property type="entry name" value="CA_dom_sf"/>
</dbReference>
<accession>A0A6P9CMP4</accession>
<dbReference type="KEGG" id="pgut:117672825"/>
<keyword evidence="4" id="KW-0456">Lyase</keyword>
<dbReference type="PANTHER" id="PTHR18952:SF104">
    <property type="entry name" value="CARBONIC ANHYDRASE-RELATED PROTEIN"/>
    <property type="match status" value="1"/>
</dbReference>
<dbReference type="Pfam" id="PF00194">
    <property type="entry name" value="Carb_anhydrase"/>
    <property type="match status" value="1"/>
</dbReference>
<dbReference type="PANTHER" id="PTHR18952">
    <property type="entry name" value="CARBONIC ANHYDRASE"/>
    <property type="match status" value="1"/>
</dbReference>
<keyword evidence="5" id="KW-1133">Transmembrane helix</keyword>
<keyword evidence="3 4" id="KW-0862">Zinc</keyword>
<dbReference type="Gene3D" id="3.10.200.10">
    <property type="entry name" value="Alpha carbonic anhydrase"/>
    <property type="match status" value="1"/>
</dbReference>
<dbReference type="GO" id="GO:0008270">
    <property type="term" value="F:zinc ion binding"/>
    <property type="evidence" value="ECO:0007669"/>
    <property type="project" value="UniProtKB-UniRule"/>
</dbReference>
<dbReference type="EC" id="4.2.1.1" evidence="4"/>
<evidence type="ECO:0000313" key="7">
    <source>
        <dbReference type="Proteomes" id="UP001652622"/>
    </source>
</evidence>
<evidence type="ECO:0000256" key="5">
    <source>
        <dbReference type="SAM" id="Phobius"/>
    </source>
</evidence>
<sequence length="316" mass="36320">MEESGQVAEREESVDWGYEEGVEWGLIFPDANGEYQSPINLNSREAKYDPLLLKIHLSPNYFVCRDCEILNDGHSIQILLKTKSMLVGGPLPRGHEFELHNVRFHWGRQNQRGSEHTVNFKAFPMELHLIHWNTTMYHSIDEAVGKKNGIAIIALFVQIGKEHSGLKAVTEILQDIQYKGNSKTIPCFNPNTLLPDPLLRDYWVYEGSLTVPPCSEGVTWILFRYPLTVSQIQKFEQMCKITLFVYWALNAILSSSCWLVLLSRAISTSASMFHSGHRTHVSLGNNYMQVSLHEKLWFLPLWKDFFFLLTDIFSLA</sequence>
<keyword evidence="2 4" id="KW-0479">Metal-binding</keyword>
<gene>
    <name evidence="8" type="primary">CA8</name>
</gene>
<comment type="catalytic activity">
    <reaction evidence="4">
        <text>hydrogencarbonate + H(+) = CO2 + H2O</text>
        <dbReference type="Rhea" id="RHEA:10748"/>
        <dbReference type="ChEBI" id="CHEBI:15377"/>
        <dbReference type="ChEBI" id="CHEBI:15378"/>
        <dbReference type="ChEBI" id="CHEBI:16526"/>
        <dbReference type="ChEBI" id="CHEBI:17544"/>
        <dbReference type="EC" id="4.2.1.1"/>
    </reaction>
</comment>
<dbReference type="GeneID" id="117672825"/>
<reference evidence="8" key="1">
    <citation type="submission" date="2025-08" db="UniProtKB">
        <authorList>
            <consortium name="RefSeq"/>
        </authorList>
    </citation>
    <scope>IDENTIFICATION</scope>
    <source>
        <tissue evidence="8">Blood</tissue>
    </source>
</reference>
<evidence type="ECO:0000313" key="8">
    <source>
        <dbReference type="RefSeq" id="XP_034285723.2"/>
    </source>
</evidence>
<dbReference type="OrthoDB" id="9974421at2759"/>
<dbReference type="Proteomes" id="UP001652622">
    <property type="component" value="Unplaced"/>
</dbReference>
<protein>
    <recommendedName>
        <fullName evidence="4">Carbonic anhydrase</fullName>
        <ecNumber evidence="4">4.2.1.1</ecNumber>
    </recommendedName>
</protein>
<proteinExistence type="inferred from homology"/>
<evidence type="ECO:0000256" key="4">
    <source>
        <dbReference type="RuleBase" id="RU367011"/>
    </source>
</evidence>
<dbReference type="RefSeq" id="XP_034285723.2">
    <property type="nucleotide sequence ID" value="XM_034429832.2"/>
</dbReference>
<dbReference type="PROSITE" id="PS51144">
    <property type="entry name" value="ALPHA_CA_2"/>
    <property type="match status" value="1"/>
</dbReference>
<dbReference type="SMART" id="SM01057">
    <property type="entry name" value="Carb_anhydrase"/>
    <property type="match status" value="1"/>
</dbReference>